<dbReference type="Proteomes" id="UP001458880">
    <property type="component" value="Unassembled WGS sequence"/>
</dbReference>
<keyword evidence="3" id="KW-0053">Apoptosis</keyword>
<accession>A0AAW1KQ95</accession>
<sequence length="196" mass="22460">MGFKIANHRNKSQSNMDSLIQSYCRDSSLKYADIHITIVMSHGGGEGNNTYIETTDNKFVTLESIVNEFSNEKCSYLANKPKIFIFQCCRGKDEDVLPKKRPPPQTDAVRFIPARNNADMLLAYATVPGSVSHRDVDRGTWYIQSICKIFMEHAHDTDVENLLKIVDTNLEKTYVEHRQTSSYENRGFKRCFLNPI</sequence>
<dbReference type="InterPro" id="IPR029030">
    <property type="entry name" value="Caspase-like_dom_sf"/>
</dbReference>
<dbReference type="SUPFAM" id="SSF52129">
    <property type="entry name" value="Caspase-like"/>
    <property type="match status" value="1"/>
</dbReference>
<dbReference type="Pfam" id="PF00656">
    <property type="entry name" value="Peptidase_C14"/>
    <property type="match status" value="1"/>
</dbReference>
<dbReference type="EMBL" id="JASPKY010000188">
    <property type="protein sequence ID" value="KAK9722439.1"/>
    <property type="molecule type" value="Genomic_DNA"/>
</dbReference>
<dbReference type="InterPro" id="IPR015917">
    <property type="entry name" value="Pept_C14A"/>
</dbReference>
<gene>
    <name evidence="8" type="ORF">QE152_g19678</name>
</gene>
<evidence type="ECO:0000256" key="4">
    <source>
        <dbReference type="ARBA" id="ARBA00022801"/>
    </source>
</evidence>
<dbReference type="Gene3D" id="3.40.50.1460">
    <property type="match status" value="1"/>
</dbReference>
<evidence type="ECO:0000259" key="7">
    <source>
        <dbReference type="PROSITE" id="PS50208"/>
    </source>
</evidence>
<keyword evidence="2" id="KW-0645">Protease</keyword>
<evidence type="ECO:0000313" key="8">
    <source>
        <dbReference type="EMBL" id="KAK9722439.1"/>
    </source>
</evidence>
<dbReference type="PANTHER" id="PTHR47901:SF8">
    <property type="entry name" value="CASPASE-3"/>
    <property type="match status" value="1"/>
</dbReference>
<dbReference type="PRINTS" id="PR00376">
    <property type="entry name" value="IL1BCENZYME"/>
</dbReference>
<dbReference type="GO" id="GO:0006915">
    <property type="term" value="P:apoptotic process"/>
    <property type="evidence" value="ECO:0007669"/>
    <property type="project" value="UniProtKB-KW"/>
</dbReference>
<name>A0AAW1KQ95_POPJA</name>
<dbReference type="InterPro" id="IPR001309">
    <property type="entry name" value="Pept_C14_p20"/>
</dbReference>
<dbReference type="SMART" id="SM00115">
    <property type="entry name" value="CASc"/>
    <property type="match status" value="1"/>
</dbReference>
<dbReference type="PROSITE" id="PS50207">
    <property type="entry name" value="CASPASE_P10"/>
    <property type="match status" value="1"/>
</dbReference>
<dbReference type="AlphaFoldDB" id="A0AAW1KQ95"/>
<dbReference type="InterPro" id="IPR002138">
    <property type="entry name" value="Pept_C14_p10"/>
</dbReference>
<dbReference type="GO" id="GO:0006508">
    <property type="term" value="P:proteolysis"/>
    <property type="evidence" value="ECO:0007669"/>
    <property type="project" value="UniProtKB-KW"/>
</dbReference>
<proteinExistence type="inferred from homology"/>
<evidence type="ECO:0000313" key="9">
    <source>
        <dbReference type="Proteomes" id="UP001458880"/>
    </source>
</evidence>
<dbReference type="GO" id="GO:0004197">
    <property type="term" value="F:cysteine-type endopeptidase activity"/>
    <property type="evidence" value="ECO:0007669"/>
    <property type="project" value="InterPro"/>
</dbReference>
<keyword evidence="9" id="KW-1185">Reference proteome</keyword>
<dbReference type="PROSITE" id="PS50208">
    <property type="entry name" value="CASPASE_P20"/>
    <property type="match status" value="1"/>
</dbReference>
<reference evidence="8 9" key="1">
    <citation type="journal article" date="2024" name="BMC Genomics">
        <title>De novo assembly and annotation of Popillia japonica's genome with initial clues to its potential as an invasive pest.</title>
        <authorList>
            <person name="Cucini C."/>
            <person name="Boschi S."/>
            <person name="Funari R."/>
            <person name="Cardaioli E."/>
            <person name="Iannotti N."/>
            <person name="Marturano G."/>
            <person name="Paoli F."/>
            <person name="Bruttini M."/>
            <person name="Carapelli A."/>
            <person name="Frati F."/>
            <person name="Nardi F."/>
        </authorList>
    </citation>
    <scope>NUCLEOTIDE SEQUENCE [LARGE SCALE GENOMIC DNA]</scope>
    <source>
        <strain evidence="8">DMR45628</strain>
    </source>
</reference>
<comment type="similarity">
    <text evidence="1 5">Belongs to the peptidase C14A family.</text>
</comment>
<evidence type="ECO:0000256" key="1">
    <source>
        <dbReference type="ARBA" id="ARBA00010134"/>
    </source>
</evidence>
<evidence type="ECO:0000256" key="3">
    <source>
        <dbReference type="ARBA" id="ARBA00022703"/>
    </source>
</evidence>
<dbReference type="PANTHER" id="PTHR47901">
    <property type="entry name" value="CASPASE RECRUITMENT DOMAIN-CONTAINING PROTEIN 18"/>
    <property type="match status" value="1"/>
</dbReference>
<evidence type="ECO:0000259" key="6">
    <source>
        <dbReference type="PROSITE" id="PS50207"/>
    </source>
</evidence>
<protein>
    <submittedName>
        <fullName evidence="8">Caspase domain</fullName>
    </submittedName>
</protein>
<evidence type="ECO:0000256" key="2">
    <source>
        <dbReference type="ARBA" id="ARBA00022670"/>
    </source>
</evidence>
<organism evidence="8 9">
    <name type="scientific">Popillia japonica</name>
    <name type="common">Japanese beetle</name>
    <dbReference type="NCBI Taxonomy" id="7064"/>
    <lineage>
        <taxon>Eukaryota</taxon>
        <taxon>Metazoa</taxon>
        <taxon>Ecdysozoa</taxon>
        <taxon>Arthropoda</taxon>
        <taxon>Hexapoda</taxon>
        <taxon>Insecta</taxon>
        <taxon>Pterygota</taxon>
        <taxon>Neoptera</taxon>
        <taxon>Endopterygota</taxon>
        <taxon>Coleoptera</taxon>
        <taxon>Polyphaga</taxon>
        <taxon>Scarabaeiformia</taxon>
        <taxon>Scarabaeidae</taxon>
        <taxon>Rutelinae</taxon>
        <taxon>Popillia</taxon>
    </lineage>
</organism>
<feature type="domain" description="Caspase family p10" evidence="6">
    <location>
        <begin position="117"/>
        <end position="195"/>
    </location>
</feature>
<comment type="caution">
    <text evidence="8">The sequence shown here is derived from an EMBL/GenBank/DDBJ whole genome shotgun (WGS) entry which is preliminary data.</text>
</comment>
<feature type="domain" description="Caspase family p20" evidence="7">
    <location>
        <begin position="1"/>
        <end position="93"/>
    </location>
</feature>
<keyword evidence="4" id="KW-0378">Hydrolase</keyword>
<dbReference type="InterPro" id="IPR002398">
    <property type="entry name" value="Pept_C14"/>
</dbReference>
<evidence type="ECO:0000256" key="5">
    <source>
        <dbReference type="RuleBase" id="RU003971"/>
    </source>
</evidence>
<dbReference type="InterPro" id="IPR011600">
    <property type="entry name" value="Pept_C14_caspase"/>
</dbReference>